<organism evidence="2 3">
    <name type="scientific">Amblyomma americanum</name>
    <name type="common">Lone star tick</name>
    <dbReference type="NCBI Taxonomy" id="6943"/>
    <lineage>
        <taxon>Eukaryota</taxon>
        <taxon>Metazoa</taxon>
        <taxon>Ecdysozoa</taxon>
        <taxon>Arthropoda</taxon>
        <taxon>Chelicerata</taxon>
        <taxon>Arachnida</taxon>
        <taxon>Acari</taxon>
        <taxon>Parasitiformes</taxon>
        <taxon>Ixodida</taxon>
        <taxon>Ixodoidea</taxon>
        <taxon>Ixodidae</taxon>
        <taxon>Amblyomminae</taxon>
        <taxon>Amblyomma</taxon>
    </lineage>
</organism>
<protein>
    <submittedName>
        <fullName evidence="2">Uncharacterized protein</fullName>
    </submittedName>
</protein>
<dbReference type="Proteomes" id="UP001321473">
    <property type="component" value="Unassembled WGS sequence"/>
</dbReference>
<keyword evidence="1" id="KW-0472">Membrane</keyword>
<gene>
    <name evidence="2" type="ORF">V5799_025440</name>
</gene>
<feature type="transmembrane region" description="Helical" evidence="1">
    <location>
        <begin position="25"/>
        <end position="47"/>
    </location>
</feature>
<evidence type="ECO:0000313" key="2">
    <source>
        <dbReference type="EMBL" id="KAK8771316.1"/>
    </source>
</evidence>
<keyword evidence="1" id="KW-1133">Transmembrane helix</keyword>
<name>A0AAQ4E997_AMBAM</name>
<evidence type="ECO:0000256" key="1">
    <source>
        <dbReference type="SAM" id="Phobius"/>
    </source>
</evidence>
<dbReference type="EMBL" id="JARKHS020019908">
    <property type="protein sequence ID" value="KAK8771316.1"/>
    <property type="molecule type" value="Genomic_DNA"/>
</dbReference>
<evidence type="ECO:0000313" key="3">
    <source>
        <dbReference type="Proteomes" id="UP001321473"/>
    </source>
</evidence>
<accession>A0AAQ4E997</accession>
<keyword evidence="1" id="KW-0812">Transmembrane</keyword>
<dbReference type="AlphaFoldDB" id="A0AAQ4E997"/>
<reference evidence="2 3" key="1">
    <citation type="journal article" date="2023" name="Arcadia Sci">
        <title>De novo assembly of a long-read Amblyomma americanum tick genome.</title>
        <authorList>
            <person name="Chou S."/>
            <person name="Poskanzer K.E."/>
            <person name="Rollins M."/>
            <person name="Thuy-Boun P.S."/>
        </authorList>
    </citation>
    <scope>NUCLEOTIDE SEQUENCE [LARGE SCALE GENOMIC DNA]</scope>
    <source>
        <strain evidence="2">F_SG_1</strain>
        <tissue evidence="2">Salivary glands</tissue>
    </source>
</reference>
<proteinExistence type="predicted"/>
<sequence length="125" mass="12615">MSALPLTPPRPQRSMVTCVRGGWEMVAVVATVVPLTFCALIALAVLVSSTSLARRNTTKGASSFLLSHPAAAANGASGAAAEEGVVAADANERVPSNKTERVIRAVASANSSAPALDTGVDKLSS</sequence>
<keyword evidence="3" id="KW-1185">Reference proteome</keyword>
<comment type="caution">
    <text evidence="2">The sequence shown here is derived from an EMBL/GenBank/DDBJ whole genome shotgun (WGS) entry which is preliminary data.</text>
</comment>